<dbReference type="InterPro" id="IPR003598">
    <property type="entry name" value="Ig_sub2"/>
</dbReference>
<dbReference type="InterPro" id="IPR007110">
    <property type="entry name" value="Ig-like_dom"/>
</dbReference>
<dbReference type="PANTHER" id="PTHR13817:SF180">
    <property type="entry name" value="IMMUNOGLOBULIN-LIKE AND FIBRONECTIN TYPE III DOMAIN-CONTAINING 1, TANDEM DUPLICATE 3-RELATED"/>
    <property type="match status" value="1"/>
</dbReference>
<evidence type="ECO:0000256" key="1">
    <source>
        <dbReference type="ARBA" id="ARBA00022737"/>
    </source>
</evidence>
<evidence type="ECO:0000313" key="6">
    <source>
        <dbReference type="Proteomes" id="UP000261420"/>
    </source>
</evidence>
<evidence type="ECO:0000313" key="5">
    <source>
        <dbReference type="Ensembl" id="ENSSDUP00000027876.1"/>
    </source>
</evidence>
<keyword evidence="1" id="KW-0677">Repeat</keyword>
<dbReference type="InterPro" id="IPR040849">
    <property type="entry name" value="MyBP-C_THB"/>
</dbReference>
<accession>A0A3B4VAP5</accession>
<evidence type="ECO:0000256" key="2">
    <source>
        <dbReference type="ARBA" id="ARBA00023157"/>
    </source>
</evidence>
<protein>
    <recommendedName>
        <fullName evidence="4">Ig-like domain-containing protein</fullName>
    </recommendedName>
</protein>
<dbReference type="PANTHER" id="PTHR13817">
    <property type="entry name" value="TITIN"/>
    <property type="match status" value="1"/>
</dbReference>
<dbReference type="Proteomes" id="UP000261420">
    <property type="component" value="Unplaced"/>
</dbReference>
<name>A0A3B4VAP5_SERDU</name>
<dbReference type="PROSITE" id="PS50835">
    <property type="entry name" value="IG_LIKE"/>
    <property type="match status" value="2"/>
</dbReference>
<dbReference type="OMA" id="RYECYMS"/>
<dbReference type="Gene3D" id="2.60.40.10">
    <property type="entry name" value="Immunoglobulins"/>
    <property type="match status" value="3"/>
</dbReference>
<evidence type="ECO:0000256" key="3">
    <source>
        <dbReference type="ARBA" id="ARBA00023319"/>
    </source>
</evidence>
<dbReference type="InterPro" id="IPR003599">
    <property type="entry name" value="Ig_sub"/>
</dbReference>
<dbReference type="SMART" id="SM00408">
    <property type="entry name" value="IGc2"/>
    <property type="match status" value="2"/>
</dbReference>
<dbReference type="FunFam" id="2.60.40.10:FF:001097">
    <property type="entry name" value="Immunoglobulin-like and fibronectin type III domain-containing protein 1"/>
    <property type="match status" value="1"/>
</dbReference>
<dbReference type="STRING" id="41447.ENSSDUP00000027876"/>
<sequence length="504" mass="57267">MWKRAKNSGPTVRQTVIRRISKTTGVMITQYVVNLPEGKTTPDFQCIPAPVTIQEGKLAVFKAVVKGDPKPEVSWRRAKGHTFDKDKFQSKYDESTGEHILEIRRVCADDTDTFKCYAVNEYGKAVCTTTLTVHDGKKKPELNVPFSASTNPSDFRKLLRKSKVERADGETDERFWEAMLKADRKDYERICSEFGVDLHLILKKLDEKKKERMQNKCKSEYELFILSVTPLYTWQDGVIPYHEDTTEKHSFGRMKDFSIKGQIQKDTELNQMDVERVHLLHSGLNETDDEEIKAQEREDALFECVLTHPLPRITWMGKGSTLEDGEKYSITVSDHKLIHRLLIRNCKQLDKGIYSAVAGITSCSAWLVVEDEGDPTSAGKKKPQKFAVNVPNGKDCDLRCAPTFIVPLKLHTAPKGYECYMSCAVKGNPKPRITWYRNHISLNTNTNYYISNTFGVCSMLILHVGPKDMGDYTITAENALGRAECSTVLSVRGEKQIHLHFKDG</sequence>
<dbReference type="GO" id="GO:0031430">
    <property type="term" value="C:M band"/>
    <property type="evidence" value="ECO:0007669"/>
    <property type="project" value="TreeGrafter"/>
</dbReference>
<dbReference type="Ensembl" id="ENSSDUT00000028368.1">
    <property type="protein sequence ID" value="ENSSDUP00000027876.1"/>
    <property type="gene ID" value="ENSSDUG00000020145.1"/>
</dbReference>
<dbReference type="Pfam" id="PF18362">
    <property type="entry name" value="THB"/>
    <property type="match status" value="1"/>
</dbReference>
<reference evidence="5" key="1">
    <citation type="submission" date="2025-08" db="UniProtKB">
        <authorList>
            <consortium name="Ensembl"/>
        </authorList>
    </citation>
    <scope>IDENTIFICATION</scope>
</reference>
<dbReference type="InterPro" id="IPR050964">
    <property type="entry name" value="Striated_Muscle_Regulatory"/>
</dbReference>
<dbReference type="InterPro" id="IPR036179">
    <property type="entry name" value="Ig-like_dom_sf"/>
</dbReference>
<feature type="domain" description="Ig-like" evidence="4">
    <location>
        <begin position="42"/>
        <end position="132"/>
    </location>
</feature>
<dbReference type="GO" id="GO:0045214">
    <property type="term" value="P:sarcomere organization"/>
    <property type="evidence" value="ECO:0007669"/>
    <property type="project" value="TreeGrafter"/>
</dbReference>
<dbReference type="FunFam" id="2.60.40.10:FF:000032">
    <property type="entry name" value="palladin isoform X1"/>
    <property type="match status" value="1"/>
</dbReference>
<dbReference type="SUPFAM" id="SSF48726">
    <property type="entry name" value="Immunoglobulin"/>
    <property type="match status" value="3"/>
</dbReference>
<dbReference type="SMART" id="SM00409">
    <property type="entry name" value="IG"/>
    <property type="match status" value="3"/>
</dbReference>
<dbReference type="FunFam" id="2.60.40.10:FF:000060">
    <property type="entry name" value="Myosin-binding protein C, slow type"/>
    <property type="match status" value="1"/>
</dbReference>
<proteinExistence type="predicted"/>
<dbReference type="InterPro" id="IPR013098">
    <property type="entry name" value="Ig_I-set"/>
</dbReference>
<dbReference type="GeneTree" id="ENSGT00940000160123"/>
<evidence type="ECO:0000259" key="4">
    <source>
        <dbReference type="PROSITE" id="PS50835"/>
    </source>
</evidence>
<keyword evidence="3" id="KW-0393">Immunoglobulin domain</keyword>
<dbReference type="InterPro" id="IPR013783">
    <property type="entry name" value="Ig-like_fold"/>
</dbReference>
<reference evidence="5" key="2">
    <citation type="submission" date="2025-09" db="UniProtKB">
        <authorList>
            <consortium name="Ensembl"/>
        </authorList>
    </citation>
    <scope>IDENTIFICATION</scope>
</reference>
<keyword evidence="2" id="KW-1015">Disulfide bond</keyword>
<keyword evidence="6" id="KW-1185">Reference proteome</keyword>
<feature type="domain" description="Ig-like" evidence="4">
    <location>
        <begin position="402"/>
        <end position="490"/>
    </location>
</feature>
<organism evidence="5 6">
    <name type="scientific">Seriola dumerili</name>
    <name type="common">Greater amberjack</name>
    <name type="synonym">Caranx dumerili</name>
    <dbReference type="NCBI Taxonomy" id="41447"/>
    <lineage>
        <taxon>Eukaryota</taxon>
        <taxon>Metazoa</taxon>
        <taxon>Chordata</taxon>
        <taxon>Craniata</taxon>
        <taxon>Vertebrata</taxon>
        <taxon>Euteleostomi</taxon>
        <taxon>Actinopterygii</taxon>
        <taxon>Neopterygii</taxon>
        <taxon>Teleostei</taxon>
        <taxon>Neoteleostei</taxon>
        <taxon>Acanthomorphata</taxon>
        <taxon>Carangaria</taxon>
        <taxon>Carangiformes</taxon>
        <taxon>Carangidae</taxon>
        <taxon>Seriola</taxon>
    </lineage>
</organism>
<dbReference type="Pfam" id="PF07679">
    <property type="entry name" value="I-set"/>
    <property type="match status" value="3"/>
</dbReference>
<dbReference type="AlphaFoldDB" id="A0A3B4VAP5"/>